<reference evidence="5 6" key="2">
    <citation type="submission" date="2018-11" db="EMBL/GenBank/DDBJ databases">
        <authorList>
            <consortium name="Pathogen Informatics"/>
        </authorList>
    </citation>
    <scope>NUCLEOTIDE SEQUENCE [LARGE SCALE GENOMIC DNA]</scope>
    <source>
        <strain evidence="5 6">Egypt</strain>
    </source>
</reference>
<evidence type="ECO:0000256" key="1">
    <source>
        <dbReference type="ARBA" id="ARBA00004141"/>
    </source>
</evidence>
<sequence length="387" mass="43987">MAIGLPNWWHSFVLLAFLISCSVRVQDSVAIIAERDHIEQLFPFGPLLPPPPPPPTAPPSLLPALQSPLQLPSPALPPPEPYSSFFNQTPPVPDYYVLPSNHDRSAYMPHIYPQLSYLTDPVHTPVGYDPSYSISRDTVDVFSGSSIPTISQSSDTSDTIMDYDGVQWEQFQPISPITSIIQHVLANYRSHESPDENNPDPTTVTVSVHILAVASINVVQMEYTVDLYLRQQWVDSRLAWAHVPHLAHFKDYVLLTAHKSRLWLPDLFFRNGKRGYKHKMSVPNDLIRVHPNGSVLYSQKITMILSCSMYLRLYPMDHQECQMNIGSYGYTVDELKFVWRDEDPVTVAENLQLLEFDSPRSASTRVSLSGIFYAVEFSWVIYLWKDS</sequence>
<keyword evidence="3" id="KW-0813">Transport</keyword>
<dbReference type="InterPro" id="IPR018000">
    <property type="entry name" value="Neurotransmitter_ion_chnl_CS"/>
</dbReference>
<comment type="similarity">
    <text evidence="3">Belongs to the ligand-gated ion channel (TC 1.A.9) family.</text>
</comment>
<dbReference type="InterPro" id="IPR006202">
    <property type="entry name" value="Neur_chan_lig-bd"/>
</dbReference>
<dbReference type="PRINTS" id="PR00252">
    <property type="entry name" value="NRIONCHANNEL"/>
</dbReference>
<keyword evidence="3" id="KW-0732">Signal</keyword>
<dbReference type="AlphaFoldDB" id="A0A183A663"/>
<evidence type="ECO:0000256" key="3">
    <source>
        <dbReference type="RuleBase" id="RU000687"/>
    </source>
</evidence>
<dbReference type="InterPro" id="IPR006201">
    <property type="entry name" value="Neur_channel"/>
</dbReference>
<name>A0A183A663_9TREM</name>
<dbReference type="PANTHER" id="PTHR18945">
    <property type="entry name" value="NEUROTRANSMITTER GATED ION CHANNEL"/>
    <property type="match status" value="1"/>
</dbReference>
<dbReference type="GO" id="GO:0016020">
    <property type="term" value="C:membrane"/>
    <property type="evidence" value="ECO:0007669"/>
    <property type="project" value="UniProtKB-SubCell"/>
</dbReference>
<keyword evidence="6" id="KW-1185">Reference proteome</keyword>
<feature type="signal peptide" evidence="3">
    <location>
        <begin position="1"/>
        <end position="24"/>
    </location>
</feature>
<evidence type="ECO:0000256" key="2">
    <source>
        <dbReference type="ARBA" id="ARBA00023136"/>
    </source>
</evidence>
<protein>
    <submittedName>
        <fullName evidence="7">Neur_chan_LBD domain-containing protein</fullName>
    </submittedName>
</protein>
<dbReference type="PROSITE" id="PS00236">
    <property type="entry name" value="NEUROTR_ION_CHANNEL"/>
    <property type="match status" value="1"/>
</dbReference>
<comment type="subcellular location">
    <subcellularLocation>
        <location evidence="1">Membrane</location>
        <topology evidence="1">Multi-pass membrane protein</topology>
    </subcellularLocation>
</comment>
<dbReference type="InterPro" id="IPR036734">
    <property type="entry name" value="Neur_chan_lig-bd_sf"/>
</dbReference>
<dbReference type="Pfam" id="PF02931">
    <property type="entry name" value="Neur_chan_LBD"/>
    <property type="match status" value="1"/>
</dbReference>
<dbReference type="EMBL" id="UZAN01039620">
    <property type="protein sequence ID" value="VDP66515.1"/>
    <property type="molecule type" value="Genomic_DNA"/>
</dbReference>
<evidence type="ECO:0000313" key="7">
    <source>
        <dbReference type="WBParaSite" id="ECPE_0000244801-mRNA-1"/>
    </source>
</evidence>
<dbReference type="WBParaSite" id="ECPE_0000244801-mRNA-1">
    <property type="protein sequence ID" value="ECPE_0000244801-mRNA-1"/>
    <property type="gene ID" value="ECPE_0000244801"/>
</dbReference>
<gene>
    <name evidence="5" type="ORF">ECPE_LOCUS2448</name>
</gene>
<feature type="chain" id="PRO_5043073756" evidence="3">
    <location>
        <begin position="25"/>
        <end position="387"/>
    </location>
</feature>
<proteinExistence type="inferred from homology"/>
<dbReference type="SUPFAM" id="SSF63712">
    <property type="entry name" value="Nicotinic receptor ligand binding domain-like"/>
    <property type="match status" value="1"/>
</dbReference>
<evidence type="ECO:0000259" key="4">
    <source>
        <dbReference type="Pfam" id="PF02931"/>
    </source>
</evidence>
<reference evidence="7" key="1">
    <citation type="submission" date="2016-06" db="UniProtKB">
        <authorList>
            <consortium name="WormBaseParasite"/>
        </authorList>
    </citation>
    <scope>IDENTIFICATION</scope>
</reference>
<dbReference type="OrthoDB" id="407674at2759"/>
<keyword evidence="3" id="KW-0407">Ion channel</keyword>
<keyword evidence="3" id="KW-0406">Ion transport</keyword>
<accession>A0A183A663</accession>
<dbReference type="CDD" id="cd18987">
    <property type="entry name" value="LGIC_ECD_anion"/>
    <property type="match status" value="1"/>
</dbReference>
<keyword evidence="2" id="KW-0472">Membrane</keyword>
<evidence type="ECO:0000313" key="5">
    <source>
        <dbReference type="EMBL" id="VDP66515.1"/>
    </source>
</evidence>
<feature type="domain" description="Neurotransmitter-gated ion-channel ligand-binding" evidence="4">
    <location>
        <begin position="179"/>
        <end position="358"/>
    </location>
</feature>
<dbReference type="GO" id="GO:0004888">
    <property type="term" value="F:transmembrane signaling receptor activity"/>
    <property type="evidence" value="ECO:0007669"/>
    <property type="project" value="InterPro"/>
</dbReference>
<dbReference type="Proteomes" id="UP000272942">
    <property type="component" value="Unassembled WGS sequence"/>
</dbReference>
<evidence type="ECO:0000313" key="6">
    <source>
        <dbReference type="Proteomes" id="UP000272942"/>
    </source>
</evidence>
<dbReference type="GO" id="GO:0005230">
    <property type="term" value="F:extracellular ligand-gated monoatomic ion channel activity"/>
    <property type="evidence" value="ECO:0007669"/>
    <property type="project" value="InterPro"/>
</dbReference>
<organism evidence="7">
    <name type="scientific">Echinostoma caproni</name>
    <dbReference type="NCBI Taxonomy" id="27848"/>
    <lineage>
        <taxon>Eukaryota</taxon>
        <taxon>Metazoa</taxon>
        <taxon>Spiralia</taxon>
        <taxon>Lophotrochozoa</taxon>
        <taxon>Platyhelminthes</taxon>
        <taxon>Trematoda</taxon>
        <taxon>Digenea</taxon>
        <taxon>Plagiorchiida</taxon>
        <taxon>Echinostomata</taxon>
        <taxon>Echinostomatoidea</taxon>
        <taxon>Echinostomatidae</taxon>
        <taxon>Echinostoma</taxon>
    </lineage>
</organism>
<dbReference type="Gene3D" id="2.70.170.10">
    <property type="entry name" value="Neurotransmitter-gated ion-channel ligand-binding domain"/>
    <property type="match status" value="1"/>
</dbReference>